<evidence type="ECO:0000313" key="3">
    <source>
        <dbReference type="Proteomes" id="UP000053201"/>
    </source>
</evidence>
<reference evidence="2 3" key="1">
    <citation type="submission" date="2009-08" db="EMBL/GenBank/DDBJ databases">
        <title>The Genome Sequence of Spizellomyces punctatus strain DAOM BR117.</title>
        <authorList>
            <consortium name="The Broad Institute Genome Sequencing Platform"/>
            <person name="Russ C."/>
            <person name="Cuomo C."/>
            <person name="Shea T."/>
            <person name="Young S.K."/>
            <person name="Zeng Q."/>
            <person name="Koehrsen M."/>
            <person name="Haas B."/>
            <person name="Borodovsky M."/>
            <person name="Guigo R."/>
            <person name="Alvarado L."/>
            <person name="Berlin A."/>
            <person name="Bochicchio J."/>
            <person name="Borenstein D."/>
            <person name="Chapman S."/>
            <person name="Chen Z."/>
            <person name="Engels R."/>
            <person name="Freedman E."/>
            <person name="Gellesch M."/>
            <person name="Goldberg J."/>
            <person name="Griggs A."/>
            <person name="Gujja S."/>
            <person name="Heiman D."/>
            <person name="Hepburn T."/>
            <person name="Howarth C."/>
            <person name="Jen D."/>
            <person name="Larson L."/>
            <person name="Lewis B."/>
            <person name="Mehta T."/>
            <person name="Park D."/>
            <person name="Pearson M."/>
            <person name="Roberts A."/>
            <person name="Saif S."/>
            <person name="Shenoy N."/>
            <person name="Sisk P."/>
            <person name="Stolte C."/>
            <person name="Sykes S."/>
            <person name="Thomson T."/>
            <person name="Walk T."/>
            <person name="White J."/>
            <person name="Yandava C."/>
            <person name="Burger G."/>
            <person name="Gray M.W."/>
            <person name="Holland P.W.H."/>
            <person name="King N."/>
            <person name="Lang F.B.F."/>
            <person name="Roger A.J."/>
            <person name="Ruiz-Trillo I."/>
            <person name="Lander E."/>
            <person name="Nusbaum C."/>
        </authorList>
    </citation>
    <scope>NUCLEOTIDE SEQUENCE [LARGE SCALE GENOMIC DNA]</scope>
    <source>
        <strain evidence="2 3">DAOM BR117</strain>
    </source>
</reference>
<dbReference type="PANTHER" id="PTHR31600">
    <property type="entry name" value="TINY MACROCYSTS PROTEIN B-RELATED"/>
    <property type="match status" value="1"/>
</dbReference>
<dbReference type="PANTHER" id="PTHR31600:SF2">
    <property type="entry name" value="GAMETE ENRICHED GENE 10 PROTEIN-RELATED"/>
    <property type="match status" value="1"/>
</dbReference>
<keyword evidence="1" id="KW-1133">Transmembrane helix</keyword>
<feature type="transmembrane region" description="Helical" evidence="1">
    <location>
        <begin position="157"/>
        <end position="181"/>
    </location>
</feature>
<dbReference type="VEuPathDB" id="FungiDB:SPPG_09324"/>
<dbReference type="RefSeq" id="XP_016606972.1">
    <property type="nucleotide sequence ID" value="XM_016757483.1"/>
</dbReference>
<name>A0A0L0HCM6_SPIPD</name>
<gene>
    <name evidence="2" type="ORF">SPPG_09324</name>
</gene>
<keyword evidence="3" id="KW-1185">Reference proteome</keyword>
<keyword evidence="1" id="KW-0472">Membrane</keyword>
<evidence type="ECO:0000256" key="1">
    <source>
        <dbReference type="SAM" id="Phobius"/>
    </source>
</evidence>
<feature type="transmembrane region" description="Helical" evidence="1">
    <location>
        <begin position="37"/>
        <end position="58"/>
    </location>
</feature>
<feature type="transmembrane region" description="Helical" evidence="1">
    <location>
        <begin position="100"/>
        <end position="117"/>
    </location>
</feature>
<proteinExistence type="predicted"/>
<organism evidence="2 3">
    <name type="scientific">Spizellomyces punctatus (strain DAOM BR117)</name>
    <dbReference type="NCBI Taxonomy" id="645134"/>
    <lineage>
        <taxon>Eukaryota</taxon>
        <taxon>Fungi</taxon>
        <taxon>Fungi incertae sedis</taxon>
        <taxon>Chytridiomycota</taxon>
        <taxon>Chytridiomycota incertae sedis</taxon>
        <taxon>Chytridiomycetes</taxon>
        <taxon>Spizellomycetales</taxon>
        <taxon>Spizellomycetaceae</taxon>
        <taxon>Spizellomyces</taxon>
    </lineage>
</organism>
<accession>A0A0L0HCM6</accession>
<sequence>MMEIFMHAFACYESTTNDALLVSNSTQCFHKDFLPTFILSIPGILYLVLQVPITSLVFFPINPRGDDLHAKTTGRIDAIYQLFRIVLVVCIEIAEDSPAVVLAVLAICCFTIFYMTARQQPFFSKHMNDLRCGILFASFCSSIHTGVVYGMGGTDNVSAFVIICVLLVPEFACGFAMSFYARSWIANGVIQKLQGCI</sequence>
<evidence type="ECO:0000313" key="2">
    <source>
        <dbReference type="EMBL" id="KNC98932.1"/>
    </source>
</evidence>
<dbReference type="GeneID" id="27692449"/>
<dbReference type="AlphaFoldDB" id="A0A0L0HCM6"/>
<dbReference type="InterPro" id="IPR052994">
    <property type="entry name" value="Tiny_macrocysts_regulators"/>
</dbReference>
<dbReference type="InParanoid" id="A0A0L0HCM6"/>
<keyword evidence="1" id="KW-0812">Transmembrane</keyword>
<feature type="transmembrane region" description="Helical" evidence="1">
    <location>
        <begin position="129"/>
        <end position="151"/>
    </location>
</feature>
<protein>
    <submittedName>
        <fullName evidence="2">Uncharacterized protein</fullName>
    </submittedName>
</protein>
<dbReference type="OrthoDB" id="2153456at2759"/>
<dbReference type="Proteomes" id="UP000053201">
    <property type="component" value="Unassembled WGS sequence"/>
</dbReference>
<dbReference type="EMBL" id="KQ257459">
    <property type="protein sequence ID" value="KNC98932.1"/>
    <property type="molecule type" value="Genomic_DNA"/>
</dbReference>